<feature type="compositionally biased region" description="Basic and acidic residues" evidence="1">
    <location>
        <begin position="1"/>
        <end position="13"/>
    </location>
</feature>
<sequence length="450" mass="50714">MAEDKIFTSEEIQKVNPRYRGKPENFKPAFKRDNKPRSNPKSQLGPKSPSVPKPTQLDRANVAPTPPKNESLFSDAIFGPDVIITEINARQDYSSNFAKIIDIADAAFAEYVPDEVHLDRKLERVEFRYYACALMWLRLIDIKAKQTNQALTREEKDLRKVTEHDVFNLPRPLYVYLAAIGQHKDKMGKLTELEIPPLPITVAGGKGGYHANAVNENTHNLFEEVPTLGVLADIIMSIATANPGVPVIPIELPENTELTTNFIGYLPQQAPSRPEVVRRLNGLGIMPQAFPEYTANTRFNIKYIRSLSDLLGQIPTFKVEKVSIPSLNLIGSATMVIETKPVIIDEVQSWTNRSVETTSAADETSGAMGSAYMCGFQLYKEDGANGNHDIWSCIRGVGEHPWMMPQPWYNNRNDRRNLPPGIGTMRFRGIVERQDLMLENIIRRLIMTKR</sequence>
<dbReference type="EMBL" id="GEDC01011744">
    <property type="protein sequence ID" value="JAS25554.1"/>
    <property type="molecule type" value="Transcribed_RNA"/>
</dbReference>
<proteinExistence type="predicted"/>
<gene>
    <name evidence="2" type="ORF">g.847</name>
</gene>
<name>A0A1B6DIM7_9HEMI</name>
<dbReference type="AlphaFoldDB" id="A0A1B6DIM7"/>
<protein>
    <submittedName>
        <fullName evidence="2">Uncharacterized protein</fullName>
    </submittedName>
</protein>
<organism evidence="2">
    <name type="scientific">Clastoptera arizonana</name>
    <name type="common">Arizona spittle bug</name>
    <dbReference type="NCBI Taxonomy" id="38151"/>
    <lineage>
        <taxon>Eukaryota</taxon>
        <taxon>Metazoa</taxon>
        <taxon>Ecdysozoa</taxon>
        <taxon>Arthropoda</taxon>
        <taxon>Hexapoda</taxon>
        <taxon>Insecta</taxon>
        <taxon>Pterygota</taxon>
        <taxon>Neoptera</taxon>
        <taxon>Paraneoptera</taxon>
        <taxon>Hemiptera</taxon>
        <taxon>Auchenorrhyncha</taxon>
        <taxon>Cercopoidea</taxon>
        <taxon>Clastopteridae</taxon>
        <taxon>Clastoptera</taxon>
    </lineage>
</organism>
<reference evidence="2" key="1">
    <citation type="submission" date="2015-12" db="EMBL/GenBank/DDBJ databases">
        <title>De novo transcriptome assembly of four potential Pierce s Disease insect vectors from Arizona vineyards.</title>
        <authorList>
            <person name="Tassone E.E."/>
        </authorList>
    </citation>
    <scope>NUCLEOTIDE SEQUENCE</scope>
</reference>
<feature type="compositionally biased region" description="Basic and acidic residues" evidence="1">
    <location>
        <begin position="21"/>
        <end position="36"/>
    </location>
</feature>
<feature type="region of interest" description="Disordered" evidence="1">
    <location>
        <begin position="1"/>
        <end position="72"/>
    </location>
</feature>
<evidence type="ECO:0000256" key="1">
    <source>
        <dbReference type="SAM" id="MobiDB-lite"/>
    </source>
</evidence>
<accession>A0A1B6DIM7</accession>
<evidence type="ECO:0000313" key="2">
    <source>
        <dbReference type="EMBL" id="JAS25554.1"/>
    </source>
</evidence>